<dbReference type="Gene3D" id="3.40.50.300">
    <property type="entry name" value="P-loop containing nucleotide triphosphate hydrolases"/>
    <property type="match status" value="1"/>
</dbReference>
<dbReference type="OMA" id="DIEWHIQ"/>
<keyword evidence="12" id="KW-1185">Reference proteome</keyword>
<dbReference type="KEGG" id="dpx:DAPPUDRAFT_110200"/>
<keyword evidence="5" id="KW-0735">Signal-anchor</keyword>
<feature type="transmembrane region" description="Helical" evidence="10">
    <location>
        <begin position="29"/>
        <end position="49"/>
    </location>
</feature>
<accession>E9H5T2</accession>
<dbReference type="Pfam" id="PF06990">
    <property type="entry name" value="Gal-3-0_sulfotr"/>
    <property type="match status" value="1"/>
</dbReference>
<protein>
    <recommendedName>
        <fullName evidence="13">Galactose-3-O-sulfotransferase</fullName>
    </recommendedName>
</protein>
<dbReference type="GO" id="GO:0001733">
    <property type="term" value="F:galactosylceramide sulfotransferase activity"/>
    <property type="evidence" value="ECO:0007669"/>
    <property type="project" value="InterPro"/>
</dbReference>
<dbReference type="EMBL" id="GL732594">
    <property type="protein sequence ID" value="EFX73030.1"/>
    <property type="molecule type" value="Genomic_DNA"/>
</dbReference>
<dbReference type="GO" id="GO:0008146">
    <property type="term" value="F:sulfotransferase activity"/>
    <property type="evidence" value="ECO:0000318"/>
    <property type="project" value="GO_Central"/>
</dbReference>
<dbReference type="PANTHER" id="PTHR14647:SF87">
    <property type="entry name" value="PUTATIVE-RELATED"/>
    <property type="match status" value="1"/>
</dbReference>
<evidence type="ECO:0000256" key="1">
    <source>
        <dbReference type="ARBA" id="ARBA00004323"/>
    </source>
</evidence>
<dbReference type="SUPFAM" id="SSF52540">
    <property type="entry name" value="P-loop containing nucleoside triphosphate hydrolases"/>
    <property type="match status" value="1"/>
</dbReference>
<evidence type="ECO:0000256" key="9">
    <source>
        <dbReference type="ARBA" id="ARBA00023180"/>
    </source>
</evidence>
<keyword evidence="7" id="KW-0333">Golgi apparatus</keyword>
<dbReference type="HOGENOM" id="CLU_062906_0_0_1"/>
<dbReference type="InterPro" id="IPR027417">
    <property type="entry name" value="P-loop_NTPase"/>
</dbReference>
<keyword evidence="8 10" id="KW-0472">Membrane</keyword>
<dbReference type="GO" id="GO:0000139">
    <property type="term" value="C:Golgi membrane"/>
    <property type="evidence" value="ECO:0007669"/>
    <property type="project" value="UniProtKB-SubCell"/>
</dbReference>
<proteinExistence type="inferred from homology"/>
<evidence type="ECO:0000313" key="11">
    <source>
        <dbReference type="EMBL" id="EFX73030.1"/>
    </source>
</evidence>
<organism evidence="11 12">
    <name type="scientific">Daphnia pulex</name>
    <name type="common">Water flea</name>
    <dbReference type="NCBI Taxonomy" id="6669"/>
    <lineage>
        <taxon>Eukaryota</taxon>
        <taxon>Metazoa</taxon>
        <taxon>Ecdysozoa</taxon>
        <taxon>Arthropoda</taxon>
        <taxon>Crustacea</taxon>
        <taxon>Branchiopoda</taxon>
        <taxon>Diplostraca</taxon>
        <taxon>Cladocera</taxon>
        <taxon>Anomopoda</taxon>
        <taxon>Daphniidae</taxon>
        <taxon>Daphnia</taxon>
    </lineage>
</organism>
<name>E9H5T2_DAPPU</name>
<evidence type="ECO:0000256" key="7">
    <source>
        <dbReference type="ARBA" id="ARBA00023034"/>
    </source>
</evidence>
<keyword evidence="4 10" id="KW-0812">Transmembrane</keyword>
<evidence type="ECO:0000256" key="2">
    <source>
        <dbReference type="ARBA" id="ARBA00008124"/>
    </source>
</evidence>
<dbReference type="InterPro" id="IPR009729">
    <property type="entry name" value="Gal-3-0_sulfotransfrase"/>
</dbReference>
<dbReference type="InParanoid" id="E9H5T2"/>
<evidence type="ECO:0000256" key="3">
    <source>
        <dbReference type="ARBA" id="ARBA00022679"/>
    </source>
</evidence>
<gene>
    <name evidence="11" type="ORF">DAPPUDRAFT_110200</name>
</gene>
<dbReference type="OrthoDB" id="514299at2759"/>
<comment type="subcellular location">
    <subcellularLocation>
        <location evidence="1">Golgi apparatus membrane</location>
        <topology evidence="1">Single-pass type II membrane protein</topology>
    </subcellularLocation>
</comment>
<evidence type="ECO:0000313" key="12">
    <source>
        <dbReference type="Proteomes" id="UP000000305"/>
    </source>
</evidence>
<evidence type="ECO:0000256" key="5">
    <source>
        <dbReference type="ARBA" id="ARBA00022968"/>
    </source>
</evidence>
<comment type="similarity">
    <text evidence="2">Belongs to the galactose-3-O-sulfotransferase family.</text>
</comment>
<keyword evidence="6 10" id="KW-1133">Transmembrane helix</keyword>
<keyword evidence="3" id="KW-0808">Transferase</keyword>
<evidence type="ECO:0008006" key="13">
    <source>
        <dbReference type="Google" id="ProtNLM"/>
    </source>
</evidence>
<evidence type="ECO:0000256" key="4">
    <source>
        <dbReference type="ARBA" id="ARBA00022692"/>
    </source>
</evidence>
<dbReference type="PhylomeDB" id="E9H5T2"/>
<evidence type="ECO:0000256" key="6">
    <source>
        <dbReference type="ARBA" id="ARBA00022989"/>
    </source>
</evidence>
<keyword evidence="9" id="KW-0325">Glycoprotein</keyword>
<dbReference type="eggNOG" id="ENOG502QTXT">
    <property type="taxonomic scope" value="Eukaryota"/>
</dbReference>
<dbReference type="PANTHER" id="PTHR14647">
    <property type="entry name" value="GALACTOSE-3-O-SULFOTRANSFERASE"/>
    <property type="match status" value="1"/>
</dbReference>
<dbReference type="GO" id="GO:0009247">
    <property type="term" value="P:glycolipid biosynthetic process"/>
    <property type="evidence" value="ECO:0007669"/>
    <property type="project" value="InterPro"/>
</dbReference>
<reference evidence="11 12" key="1">
    <citation type="journal article" date="2011" name="Science">
        <title>The ecoresponsive genome of Daphnia pulex.</title>
        <authorList>
            <person name="Colbourne J.K."/>
            <person name="Pfrender M.E."/>
            <person name="Gilbert D."/>
            <person name="Thomas W.K."/>
            <person name="Tucker A."/>
            <person name="Oakley T.H."/>
            <person name="Tokishita S."/>
            <person name="Aerts A."/>
            <person name="Arnold G.J."/>
            <person name="Basu M.K."/>
            <person name="Bauer D.J."/>
            <person name="Caceres C.E."/>
            <person name="Carmel L."/>
            <person name="Casola C."/>
            <person name="Choi J.H."/>
            <person name="Detter J.C."/>
            <person name="Dong Q."/>
            <person name="Dusheyko S."/>
            <person name="Eads B.D."/>
            <person name="Frohlich T."/>
            <person name="Geiler-Samerotte K.A."/>
            <person name="Gerlach D."/>
            <person name="Hatcher P."/>
            <person name="Jogdeo S."/>
            <person name="Krijgsveld J."/>
            <person name="Kriventseva E.V."/>
            <person name="Kultz D."/>
            <person name="Laforsch C."/>
            <person name="Lindquist E."/>
            <person name="Lopez J."/>
            <person name="Manak J.R."/>
            <person name="Muller J."/>
            <person name="Pangilinan J."/>
            <person name="Patwardhan R.P."/>
            <person name="Pitluck S."/>
            <person name="Pritham E.J."/>
            <person name="Rechtsteiner A."/>
            <person name="Rho M."/>
            <person name="Rogozin I.B."/>
            <person name="Sakarya O."/>
            <person name="Salamov A."/>
            <person name="Schaack S."/>
            <person name="Shapiro H."/>
            <person name="Shiga Y."/>
            <person name="Skalitzky C."/>
            <person name="Smith Z."/>
            <person name="Souvorov A."/>
            <person name="Sung W."/>
            <person name="Tang Z."/>
            <person name="Tsuchiya D."/>
            <person name="Tu H."/>
            <person name="Vos H."/>
            <person name="Wang M."/>
            <person name="Wolf Y.I."/>
            <person name="Yamagata H."/>
            <person name="Yamada T."/>
            <person name="Ye Y."/>
            <person name="Shaw J.R."/>
            <person name="Andrews J."/>
            <person name="Crease T.J."/>
            <person name="Tang H."/>
            <person name="Lucas S.M."/>
            <person name="Robertson H.M."/>
            <person name="Bork P."/>
            <person name="Koonin E.V."/>
            <person name="Zdobnov E.M."/>
            <person name="Grigoriev I.V."/>
            <person name="Lynch M."/>
            <person name="Boore J.L."/>
        </authorList>
    </citation>
    <scope>NUCLEOTIDE SEQUENCE [LARGE SCALE GENOMIC DNA]</scope>
</reference>
<dbReference type="AlphaFoldDB" id="E9H5T2"/>
<dbReference type="Proteomes" id="UP000000305">
    <property type="component" value="Unassembled WGS sequence"/>
</dbReference>
<evidence type="ECO:0000256" key="10">
    <source>
        <dbReference type="SAM" id="Phobius"/>
    </source>
</evidence>
<evidence type="ECO:0000256" key="8">
    <source>
        <dbReference type="ARBA" id="ARBA00023136"/>
    </source>
</evidence>
<sequence length="401" mass="46738">MQSTNFITVIIRSSLHAIRGRPPRLRKRCFSKWFFALVSISCLLILLSVHQKSPPQVFRKLAFMKNHKCASSTVQNIILRFAHKNKLNVVLPVDGNYLSTTELFDHSSLDDTKWKNVEFDIFCLHNRWNKKEVMALLREDIPSLTIVRDPVQVLESMFHYLQPEFGEFYGAGDIHEMVIIIQNGSSPLLNKRAGDLYGRNQMAWDMGLSPEIFDDEIAITKEIERLDREFDLVMVANRMEESLVLLKHLLNWPLENVVHLNLNRRKPEISSVLSANERRVLSDWLAADVRIFEHFSRRFDERVAELNRKHSFMPNFLAGLYGLNSAMEKEKQLLVEANKQLYDTCVLQELGNEQLNGEFKEYNDNTMGFVVDKKHEWCALYAMSESAFLKRFRDLLLSRAE</sequence>